<dbReference type="InterPro" id="IPR036259">
    <property type="entry name" value="MFS_trans_sf"/>
</dbReference>
<dbReference type="Proteomes" id="UP001164761">
    <property type="component" value="Chromosome"/>
</dbReference>
<feature type="transmembrane region" description="Helical" evidence="1">
    <location>
        <begin position="20"/>
        <end position="41"/>
    </location>
</feature>
<keyword evidence="3" id="KW-1185">Reference proteome</keyword>
<evidence type="ECO:0000256" key="1">
    <source>
        <dbReference type="SAM" id="Phobius"/>
    </source>
</evidence>
<reference evidence="2" key="1">
    <citation type="submission" date="2022-08" db="EMBL/GenBank/DDBJ databases">
        <title>Alicyclobacillus fastidiosus DSM 17978, complete genome.</title>
        <authorList>
            <person name="Wang Q."/>
            <person name="Cai R."/>
            <person name="Wang Z."/>
        </authorList>
    </citation>
    <scope>NUCLEOTIDE SEQUENCE</scope>
    <source>
        <strain evidence="2">DSM 17978</strain>
    </source>
</reference>
<proteinExistence type="predicted"/>
<dbReference type="SUPFAM" id="SSF103473">
    <property type="entry name" value="MFS general substrate transporter"/>
    <property type="match status" value="1"/>
</dbReference>
<organism evidence="2 3">
    <name type="scientific">Alicyclobacillus fastidiosus</name>
    <dbReference type="NCBI Taxonomy" id="392011"/>
    <lineage>
        <taxon>Bacteria</taxon>
        <taxon>Bacillati</taxon>
        <taxon>Bacillota</taxon>
        <taxon>Bacilli</taxon>
        <taxon>Bacillales</taxon>
        <taxon>Alicyclobacillaceae</taxon>
        <taxon>Alicyclobacillus</taxon>
    </lineage>
</organism>
<accession>A0ABY6ZB32</accession>
<dbReference type="EMBL" id="CP104067">
    <property type="protein sequence ID" value="WAH40095.1"/>
    <property type="molecule type" value="Genomic_DNA"/>
</dbReference>
<feature type="transmembrane region" description="Helical" evidence="1">
    <location>
        <begin position="48"/>
        <end position="67"/>
    </location>
</feature>
<dbReference type="RefSeq" id="WP_268003993.1">
    <property type="nucleotide sequence ID" value="NZ_BSUT01000001.1"/>
</dbReference>
<keyword evidence="1" id="KW-0812">Transmembrane</keyword>
<keyword evidence="1" id="KW-1133">Transmembrane helix</keyword>
<dbReference type="Gene3D" id="1.20.1250.20">
    <property type="entry name" value="MFS general substrate transporter like domains"/>
    <property type="match status" value="1"/>
</dbReference>
<evidence type="ECO:0000313" key="3">
    <source>
        <dbReference type="Proteomes" id="UP001164761"/>
    </source>
</evidence>
<protein>
    <recommendedName>
        <fullName evidence="4">Major facilitator superfamily (MFS) profile domain-containing protein</fullName>
    </recommendedName>
</protein>
<evidence type="ECO:0000313" key="2">
    <source>
        <dbReference type="EMBL" id="WAH40095.1"/>
    </source>
</evidence>
<evidence type="ECO:0008006" key="4">
    <source>
        <dbReference type="Google" id="ProtNLM"/>
    </source>
</evidence>
<keyword evidence="1" id="KW-0472">Membrane</keyword>
<sequence>MDSVIGDESPDVVRGAMNGIYNAAYVLGFSVGAPLFVSLAHRFGLLRAAEVGAILMALLVIPLYLTYHQAMKVRANEPTGAQRA</sequence>
<name>A0ABY6ZB32_9BACL</name>
<gene>
    <name evidence="2" type="ORF">NZD89_17070</name>
</gene>